<evidence type="ECO:0000256" key="1">
    <source>
        <dbReference type="ARBA" id="ARBA00009600"/>
    </source>
</evidence>
<dbReference type="RefSeq" id="WP_101752869.1">
    <property type="nucleotide sequence ID" value="NZ_CP025430.1"/>
</dbReference>
<dbReference type="SUPFAM" id="SSF143456">
    <property type="entry name" value="VC0467-like"/>
    <property type="match status" value="1"/>
</dbReference>
<dbReference type="KEGG" id="pzh:CX676_12220"/>
<dbReference type="EMBL" id="CP025430">
    <property type="protein sequence ID" value="AUH64840.1"/>
    <property type="molecule type" value="Genomic_DNA"/>
</dbReference>
<dbReference type="PANTHER" id="PTHR30327">
    <property type="entry name" value="UNCHARACTERIZED PROTEIN YQGE"/>
    <property type="match status" value="1"/>
</dbReference>
<dbReference type="OrthoDB" id="9807486at2"/>
<dbReference type="GO" id="GO:0005829">
    <property type="term" value="C:cytosol"/>
    <property type="evidence" value="ECO:0007669"/>
    <property type="project" value="TreeGrafter"/>
</dbReference>
<dbReference type="PANTHER" id="PTHR30327:SF1">
    <property type="entry name" value="UPF0301 PROTEIN YQGE"/>
    <property type="match status" value="1"/>
</dbReference>
<comment type="similarity">
    <text evidence="1 2">Belongs to the UPF0301 (AlgH) family.</text>
</comment>
<dbReference type="InterPro" id="IPR003774">
    <property type="entry name" value="AlgH-like"/>
</dbReference>
<dbReference type="AlphaFoldDB" id="A0A2H5EZX5"/>
<evidence type="ECO:0000256" key="2">
    <source>
        <dbReference type="HAMAP-Rule" id="MF_00758"/>
    </source>
</evidence>
<reference evidence="3 4" key="1">
    <citation type="journal article" date="2013" name="Antonie Van Leeuwenhoek">
        <title>Paracoccus zhejiangensis sp. nov., isolated from activated sludge in wastewater-treatment system.</title>
        <authorList>
            <person name="Wu Z.G."/>
            <person name="Zhang D.F."/>
            <person name="Liu Y.L."/>
            <person name="Wang F."/>
            <person name="Jiang X."/>
            <person name="Li C."/>
            <person name="Li S.P."/>
            <person name="Hong Q."/>
            <person name="Li W.J."/>
        </authorList>
    </citation>
    <scope>NUCLEOTIDE SEQUENCE [LARGE SCALE GENOMIC DNA]</scope>
    <source>
        <strain evidence="3 4">J6</strain>
    </source>
</reference>
<dbReference type="HAMAP" id="MF_00758">
    <property type="entry name" value="UPF0301"/>
    <property type="match status" value="1"/>
</dbReference>
<name>A0A2H5EZX5_9RHOB</name>
<accession>A0A2H5EZX5</accession>
<sequence length="190" mass="19948">MTQETDLTGKILIAMPGMRDPRFARSVVLICAHSEDGAMGLVLNHPLPEIEFSDLLGQLGIDTDTRTRPVEVRYGGPVEPGRGFVLHQVGEAGDDTEGTLRIGPHLAMTTTRDILEDLAHGRGPGQAVLALGYAGWGPGQLEDEMLANGWLSGEGGDELIFGADNPGKWSAALKAQGVDPSLLSGAAGRA</sequence>
<proteinExistence type="inferred from homology"/>
<evidence type="ECO:0000313" key="4">
    <source>
        <dbReference type="Proteomes" id="UP000234530"/>
    </source>
</evidence>
<dbReference type="Pfam" id="PF02622">
    <property type="entry name" value="DUF179"/>
    <property type="match status" value="1"/>
</dbReference>
<evidence type="ECO:0000313" key="3">
    <source>
        <dbReference type="EMBL" id="AUH64840.1"/>
    </source>
</evidence>
<gene>
    <name evidence="3" type="ORF">CX676_12220</name>
</gene>
<protein>
    <recommendedName>
        <fullName evidence="2">UPF0301 protein CX676_12220</fullName>
    </recommendedName>
</protein>
<organism evidence="3 4">
    <name type="scientific">Paracoccus zhejiangensis</name>
    <dbReference type="NCBI Taxonomy" id="1077935"/>
    <lineage>
        <taxon>Bacteria</taxon>
        <taxon>Pseudomonadati</taxon>
        <taxon>Pseudomonadota</taxon>
        <taxon>Alphaproteobacteria</taxon>
        <taxon>Rhodobacterales</taxon>
        <taxon>Paracoccaceae</taxon>
        <taxon>Paracoccus</taxon>
    </lineage>
</organism>
<dbReference type="Gene3D" id="3.40.1740.10">
    <property type="entry name" value="VC0467-like"/>
    <property type="match status" value="1"/>
</dbReference>
<keyword evidence="4" id="KW-1185">Reference proteome</keyword>
<dbReference type="Proteomes" id="UP000234530">
    <property type="component" value="Chromosome"/>
</dbReference>